<evidence type="ECO:0000313" key="2">
    <source>
        <dbReference type="EMBL" id="SDK30813.1"/>
    </source>
</evidence>
<name>A0A1G9AUF5_9BACI</name>
<feature type="domain" description="NAD(P)-binding" evidence="1">
    <location>
        <begin position="7"/>
        <end position="184"/>
    </location>
</feature>
<reference evidence="2 3" key="1">
    <citation type="submission" date="2016-10" db="EMBL/GenBank/DDBJ databases">
        <authorList>
            <person name="de Groot N.N."/>
        </authorList>
    </citation>
    <scope>NUCLEOTIDE SEQUENCE [LARGE SCALE GENOMIC DNA]</scope>
    <source>
        <strain evidence="2 3">CGMCC 1.6502</strain>
    </source>
</reference>
<dbReference type="EMBL" id="FNFL01000004">
    <property type="protein sequence ID" value="SDK30813.1"/>
    <property type="molecule type" value="Genomic_DNA"/>
</dbReference>
<dbReference type="PANTHER" id="PTHR15020">
    <property type="entry name" value="FLAVIN REDUCTASE-RELATED"/>
    <property type="match status" value="1"/>
</dbReference>
<gene>
    <name evidence="2" type="ORF">SAMN05216243_2727</name>
</gene>
<dbReference type="InterPro" id="IPR036291">
    <property type="entry name" value="NAD(P)-bd_dom_sf"/>
</dbReference>
<organism evidence="2 3">
    <name type="scientific">Sediminibacillus albus</name>
    <dbReference type="NCBI Taxonomy" id="407036"/>
    <lineage>
        <taxon>Bacteria</taxon>
        <taxon>Bacillati</taxon>
        <taxon>Bacillota</taxon>
        <taxon>Bacilli</taxon>
        <taxon>Bacillales</taxon>
        <taxon>Bacillaceae</taxon>
        <taxon>Sediminibacillus</taxon>
    </lineage>
</organism>
<dbReference type="SUPFAM" id="SSF51735">
    <property type="entry name" value="NAD(P)-binding Rossmann-fold domains"/>
    <property type="match status" value="1"/>
</dbReference>
<proteinExistence type="predicted"/>
<dbReference type="STRING" id="407036.SAMN05216243_2727"/>
<keyword evidence="3" id="KW-1185">Reference proteome</keyword>
<accession>A0A1G9AUF5</accession>
<dbReference type="PANTHER" id="PTHR15020:SF50">
    <property type="entry name" value="UPF0659 PROTEIN YMR090W"/>
    <property type="match status" value="1"/>
</dbReference>
<evidence type="ECO:0000313" key="3">
    <source>
        <dbReference type="Proteomes" id="UP000198694"/>
    </source>
</evidence>
<dbReference type="OrthoDB" id="9803892at2"/>
<dbReference type="AlphaFoldDB" id="A0A1G9AUF5"/>
<protein>
    <submittedName>
        <fullName evidence="2">Uncharacterized conserved protein YbjT, contains NAD(P)-binding and DUF2867 domains</fullName>
    </submittedName>
</protein>
<evidence type="ECO:0000259" key="1">
    <source>
        <dbReference type="Pfam" id="PF13460"/>
    </source>
</evidence>
<dbReference type="InterPro" id="IPR016040">
    <property type="entry name" value="NAD(P)-bd_dom"/>
</dbReference>
<dbReference type="Gene3D" id="3.40.50.720">
    <property type="entry name" value="NAD(P)-binding Rossmann-like Domain"/>
    <property type="match status" value="1"/>
</dbReference>
<dbReference type="Proteomes" id="UP000198694">
    <property type="component" value="Unassembled WGS sequence"/>
</dbReference>
<dbReference type="RefSeq" id="WP_093215219.1">
    <property type="nucleotide sequence ID" value="NZ_FNFL01000004.1"/>
</dbReference>
<sequence length="209" mass="23050">MKVLVIGANGKVGRHIVKALKETEDEPVAMVRDTDQVPFFEEMGVKTVLGNLEESFDHAFYGIDKVIFAAGSGPHTGTDKTLIIDQEGAIKSIDLAKRFGIKRFVLLSSRYADDPERFPPMKAYLLAKHRADEYLKDSGLNYTIVRPGGLTNEEGTGKVLLQHTIKADGTIPRQDVAFVLVYLASIPRAENQSFDLVRGADKIGEILAY</sequence>
<dbReference type="Pfam" id="PF13460">
    <property type="entry name" value="NAD_binding_10"/>
    <property type="match status" value="1"/>
</dbReference>
<dbReference type="CDD" id="cd05243">
    <property type="entry name" value="SDR_a5"/>
    <property type="match status" value="1"/>
</dbReference>